<sequence length="215" mass="24619">MKLDENNSIILNELGEVSKDFLEIGIDSLIKDGALKDIPIVGSIFSLAKVGYSIKDQILLKKICLFLFELKEISDLDKNQFIHKIDTDNNYKKKVSESLLLILDKFNDYNKAEMLGKLFAAAIKGEIDYKMFSKLSHIIDRAYFEDLKVLVSIYNNGITLYEYDELDELYSIGVLTNLGISGDIFLHDQDDKVPNTKNEFEINIYGKKIVELIFQ</sequence>
<accession>A0A4Z0L903</accession>
<dbReference type="OrthoDB" id="6398067at2"/>
<reference evidence="1 2" key="1">
    <citation type="submission" date="2019-04" db="EMBL/GenBank/DDBJ databases">
        <title>Flavobacterium sp. strain DS2-A Genome sequencing and assembly.</title>
        <authorList>
            <person name="Kim I."/>
        </authorList>
    </citation>
    <scope>NUCLEOTIDE SEQUENCE [LARGE SCALE GENOMIC DNA]</scope>
    <source>
        <strain evidence="1 2">DS2-A</strain>
    </source>
</reference>
<dbReference type="EMBL" id="SRLH01000004">
    <property type="protein sequence ID" value="TGD58254.1"/>
    <property type="molecule type" value="Genomic_DNA"/>
</dbReference>
<name>A0A4Z0L903_9FLAO</name>
<proteinExistence type="predicted"/>
<dbReference type="Proteomes" id="UP000297407">
    <property type="component" value="Unassembled WGS sequence"/>
</dbReference>
<protein>
    <recommendedName>
        <fullName evidence="3">DUF4393 domain-containing protein</fullName>
    </recommendedName>
</protein>
<keyword evidence="2" id="KW-1185">Reference proteome</keyword>
<comment type="caution">
    <text evidence="1">The sequence shown here is derived from an EMBL/GenBank/DDBJ whole genome shotgun (WGS) entry which is preliminary data.</text>
</comment>
<dbReference type="RefSeq" id="WP_135526424.1">
    <property type="nucleotide sequence ID" value="NZ_SRLH01000004.1"/>
</dbReference>
<organism evidence="1 2">
    <name type="scientific">Flavobacterium humi</name>
    <dbReference type="NCBI Taxonomy" id="2562683"/>
    <lineage>
        <taxon>Bacteria</taxon>
        <taxon>Pseudomonadati</taxon>
        <taxon>Bacteroidota</taxon>
        <taxon>Flavobacteriia</taxon>
        <taxon>Flavobacteriales</taxon>
        <taxon>Flavobacteriaceae</taxon>
        <taxon>Flavobacterium</taxon>
    </lineage>
</organism>
<evidence type="ECO:0000313" key="2">
    <source>
        <dbReference type="Proteomes" id="UP000297407"/>
    </source>
</evidence>
<dbReference type="AlphaFoldDB" id="A0A4Z0L903"/>
<evidence type="ECO:0000313" key="1">
    <source>
        <dbReference type="EMBL" id="TGD58254.1"/>
    </source>
</evidence>
<evidence type="ECO:0008006" key="3">
    <source>
        <dbReference type="Google" id="ProtNLM"/>
    </source>
</evidence>
<gene>
    <name evidence="1" type="ORF">E4635_09620</name>
</gene>